<dbReference type="PATRIC" id="fig|1073571.4.peg.7064"/>
<dbReference type="AlphaFoldDB" id="A0A0E3WJK6"/>
<evidence type="ECO:0000313" key="2">
    <source>
        <dbReference type="EMBL" id="CQR58953.1"/>
    </source>
</evidence>
<protein>
    <recommendedName>
        <fullName evidence="4">Small, acid-soluble spore protein tlp</fullName>
    </recommendedName>
</protein>
<evidence type="ECO:0000313" key="3">
    <source>
        <dbReference type="Proteomes" id="UP000033163"/>
    </source>
</evidence>
<gene>
    <name evidence="2" type="ORF">PRIO_6606</name>
</gene>
<dbReference type="STRING" id="483937.AMQ84_31070"/>
<dbReference type="Proteomes" id="UP000033163">
    <property type="component" value="Chromosome I"/>
</dbReference>
<dbReference type="NCBIfam" id="TIGR03090">
    <property type="entry name" value="SASP_tlp"/>
    <property type="match status" value="1"/>
</dbReference>
<evidence type="ECO:0000256" key="1">
    <source>
        <dbReference type="SAM" id="MobiDB-lite"/>
    </source>
</evidence>
<evidence type="ECO:0008006" key="4">
    <source>
        <dbReference type="Google" id="ProtNLM"/>
    </source>
</evidence>
<proteinExistence type="inferred from homology"/>
<organism evidence="2 3">
    <name type="scientific">Paenibacillus riograndensis SBR5</name>
    <dbReference type="NCBI Taxonomy" id="1073571"/>
    <lineage>
        <taxon>Bacteria</taxon>
        <taxon>Bacillati</taxon>
        <taxon>Bacillota</taxon>
        <taxon>Bacilli</taxon>
        <taxon>Bacillales</taxon>
        <taxon>Paenibacillaceae</taxon>
        <taxon>Paenibacillus</taxon>
        <taxon>Paenibacillus sonchi group</taxon>
    </lineage>
</organism>
<dbReference type="KEGG" id="pri:PRIO_6606"/>
<feature type="region of interest" description="Disordered" evidence="1">
    <location>
        <begin position="39"/>
        <end position="74"/>
    </location>
</feature>
<sequence length="74" mass="8734">MAKPDNRADNVEHLQQSIQHTMQNLHEAEDYLNEFSSEISSKEREQIEAKNERRKESIKGFREEVKDEAAHSHE</sequence>
<dbReference type="HAMAP" id="MF_01506">
    <property type="entry name" value="Tlp"/>
    <property type="match status" value="1"/>
</dbReference>
<dbReference type="InterPro" id="IPR017524">
    <property type="entry name" value="SASP_thioredoxin-like"/>
</dbReference>
<feature type="compositionally biased region" description="Basic and acidic residues" evidence="1">
    <location>
        <begin position="40"/>
        <end position="74"/>
    </location>
</feature>
<dbReference type="RefSeq" id="WP_020434411.1">
    <property type="nucleotide sequence ID" value="NZ_AGBD01001973.1"/>
</dbReference>
<accession>A0A0E3WJK6</accession>
<dbReference type="Pfam" id="PF19824">
    <property type="entry name" value="Tlp"/>
    <property type="match status" value="1"/>
</dbReference>
<dbReference type="EMBL" id="LN831776">
    <property type="protein sequence ID" value="CQR58953.1"/>
    <property type="molecule type" value="Genomic_DNA"/>
</dbReference>
<name>A0A0E3WJK6_9BACL</name>
<reference evidence="3" key="1">
    <citation type="submission" date="2015-03" db="EMBL/GenBank/DDBJ databases">
        <authorList>
            <person name="Wibberg D."/>
        </authorList>
    </citation>
    <scope>NUCLEOTIDE SEQUENCE [LARGE SCALE GENOMIC DNA]</scope>
</reference>
<dbReference type="HOGENOM" id="CLU_178266_0_0_9"/>